<evidence type="ECO:0000256" key="6">
    <source>
        <dbReference type="ARBA" id="ARBA00022825"/>
    </source>
</evidence>
<feature type="domain" description="Lon proteolytic" evidence="15">
    <location>
        <begin position="589"/>
        <end position="770"/>
    </location>
</feature>
<evidence type="ECO:0000259" key="15">
    <source>
        <dbReference type="PROSITE" id="PS51786"/>
    </source>
</evidence>
<keyword evidence="6 9" id="KW-0720">Serine protease</keyword>
<dbReference type="GO" id="GO:0006515">
    <property type="term" value="P:protein quality control for misfolded or incompletely synthesized proteins"/>
    <property type="evidence" value="ECO:0007669"/>
    <property type="project" value="UniProtKB-UniRule"/>
</dbReference>
<dbReference type="InterPro" id="IPR027543">
    <property type="entry name" value="Lon_bac"/>
</dbReference>
<dbReference type="EMBL" id="JALU01000004">
    <property type="protein sequence ID" value="EUC57945.1"/>
    <property type="molecule type" value="Genomic_DNA"/>
</dbReference>
<dbReference type="SUPFAM" id="SSF88697">
    <property type="entry name" value="PUA domain-like"/>
    <property type="match status" value="1"/>
</dbReference>
<comment type="subunit">
    <text evidence="9 10">Homohexamer. Organized in a ring with a central cavity.</text>
</comment>
<evidence type="ECO:0000256" key="10">
    <source>
        <dbReference type="PIRNR" id="PIRNR001174"/>
    </source>
</evidence>
<dbReference type="Gene3D" id="1.10.8.60">
    <property type="match status" value="1"/>
</dbReference>
<dbReference type="Gene3D" id="1.20.5.5270">
    <property type="match status" value="1"/>
</dbReference>
<dbReference type="Pfam" id="PF05362">
    <property type="entry name" value="Lon_C"/>
    <property type="match status" value="1"/>
</dbReference>
<keyword evidence="5 9" id="KW-0378">Hydrolase</keyword>
<dbReference type="PANTHER" id="PTHR10046">
    <property type="entry name" value="ATP DEPENDENT LON PROTEASE FAMILY MEMBER"/>
    <property type="match status" value="1"/>
</dbReference>
<dbReference type="GO" id="GO:0016887">
    <property type="term" value="F:ATP hydrolysis activity"/>
    <property type="evidence" value="ECO:0007669"/>
    <property type="project" value="UniProtKB-UniRule"/>
</dbReference>
<organism evidence="17 18">
    <name type="scientific">Mogibacterium timidum ATCC 33093</name>
    <dbReference type="NCBI Taxonomy" id="1401079"/>
    <lineage>
        <taxon>Bacteria</taxon>
        <taxon>Bacillati</taxon>
        <taxon>Bacillota</taxon>
        <taxon>Clostridia</taxon>
        <taxon>Peptostreptococcales</taxon>
        <taxon>Anaerovoracaceae</taxon>
        <taxon>Mogibacterium</taxon>
    </lineage>
</organism>
<dbReference type="PROSITE" id="PS51787">
    <property type="entry name" value="LON_N"/>
    <property type="match status" value="1"/>
</dbReference>
<evidence type="ECO:0000256" key="2">
    <source>
        <dbReference type="ARBA" id="ARBA00022490"/>
    </source>
</evidence>
<comment type="catalytic activity">
    <reaction evidence="9 10 13">
        <text>Hydrolysis of proteins in presence of ATP.</text>
        <dbReference type="EC" id="3.4.21.53"/>
    </reaction>
</comment>
<evidence type="ECO:0000256" key="3">
    <source>
        <dbReference type="ARBA" id="ARBA00022670"/>
    </source>
</evidence>
<dbReference type="InterPro" id="IPR003593">
    <property type="entry name" value="AAA+_ATPase"/>
</dbReference>
<dbReference type="SUPFAM" id="SSF54211">
    <property type="entry name" value="Ribosomal protein S5 domain 2-like"/>
    <property type="match status" value="1"/>
</dbReference>
<evidence type="ECO:0000256" key="8">
    <source>
        <dbReference type="ARBA" id="ARBA00023016"/>
    </source>
</evidence>
<dbReference type="AlphaFoldDB" id="X8J7C9"/>
<reference evidence="17 18" key="1">
    <citation type="submission" date="2014-01" db="EMBL/GenBank/DDBJ databases">
        <authorList>
            <person name="Durkin A.S."/>
            <person name="McCorrison J."/>
            <person name="Torralba M."/>
            <person name="Gillis M."/>
            <person name="Haft D.H."/>
            <person name="Methe B."/>
            <person name="Sutton G."/>
            <person name="Nelson K.E."/>
        </authorList>
    </citation>
    <scope>NUCLEOTIDE SEQUENCE [LARGE SCALE GENOMIC DNA]</scope>
    <source>
        <strain evidence="17 18">ATCC 33093</strain>
    </source>
</reference>
<evidence type="ECO:0000256" key="9">
    <source>
        <dbReference type="HAMAP-Rule" id="MF_01973"/>
    </source>
</evidence>
<dbReference type="GO" id="GO:0004176">
    <property type="term" value="F:ATP-dependent peptidase activity"/>
    <property type="evidence" value="ECO:0007669"/>
    <property type="project" value="UniProtKB-UniRule"/>
</dbReference>
<gene>
    <name evidence="9 17" type="primary">lon</name>
    <name evidence="17" type="ORF">HMPREF0581_1305</name>
</gene>
<dbReference type="Pfam" id="PF22667">
    <property type="entry name" value="Lon_lid"/>
    <property type="match status" value="1"/>
</dbReference>
<dbReference type="InterPro" id="IPR020568">
    <property type="entry name" value="Ribosomal_Su5_D2-typ_SF"/>
</dbReference>
<proteinExistence type="evidence at transcript level"/>
<dbReference type="GO" id="GO:0043565">
    <property type="term" value="F:sequence-specific DNA binding"/>
    <property type="evidence" value="ECO:0007669"/>
    <property type="project" value="UniProtKB-UniRule"/>
</dbReference>
<feature type="domain" description="Lon N-terminal" evidence="16">
    <location>
        <begin position="5"/>
        <end position="200"/>
    </location>
</feature>
<comment type="caution">
    <text evidence="17">The sequence shown here is derived from an EMBL/GenBank/DDBJ whole genome shotgun (WGS) entry which is preliminary data.</text>
</comment>
<dbReference type="InterPro" id="IPR054594">
    <property type="entry name" value="Lon_lid"/>
</dbReference>
<keyword evidence="3 9" id="KW-0645">Protease</keyword>
<evidence type="ECO:0000256" key="11">
    <source>
        <dbReference type="PIRSR" id="PIRSR001174-1"/>
    </source>
</evidence>
<comment type="similarity">
    <text evidence="9 10 13 14">Belongs to the peptidase S16 family.</text>
</comment>
<keyword evidence="7 9" id="KW-0067">ATP-binding</keyword>
<dbReference type="GO" id="GO:0034605">
    <property type="term" value="P:cellular response to heat"/>
    <property type="evidence" value="ECO:0007669"/>
    <property type="project" value="UniProtKB-UniRule"/>
</dbReference>
<dbReference type="PIRSF" id="PIRSF001174">
    <property type="entry name" value="Lon_proteas"/>
    <property type="match status" value="1"/>
</dbReference>
<dbReference type="InterPro" id="IPR015947">
    <property type="entry name" value="PUA-like_sf"/>
</dbReference>
<evidence type="ECO:0000256" key="4">
    <source>
        <dbReference type="ARBA" id="ARBA00022741"/>
    </source>
</evidence>
<dbReference type="GO" id="GO:0005737">
    <property type="term" value="C:cytoplasm"/>
    <property type="evidence" value="ECO:0007669"/>
    <property type="project" value="UniProtKB-SubCell"/>
</dbReference>
<dbReference type="InterPro" id="IPR027417">
    <property type="entry name" value="P-loop_NTPase"/>
</dbReference>
<name>X8J7C9_9FIRM</name>
<dbReference type="RefSeq" id="WP_009644057.1">
    <property type="nucleotide sequence ID" value="NZ_JALU01000004.1"/>
</dbReference>
<dbReference type="PROSITE" id="PS01046">
    <property type="entry name" value="LON_SER"/>
    <property type="match status" value="1"/>
</dbReference>
<dbReference type="Proteomes" id="UP000022645">
    <property type="component" value="Unassembled WGS sequence"/>
</dbReference>
<feature type="binding site" evidence="9 12">
    <location>
        <begin position="353"/>
        <end position="360"/>
    </location>
    <ligand>
        <name>ATP</name>
        <dbReference type="ChEBI" id="CHEBI:30616"/>
    </ligand>
</feature>
<evidence type="ECO:0000313" key="17">
    <source>
        <dbReference type="EMBL" id="EUC57945.1"/>
    </source>
</evidence>
<sequence>MKVRIPFIPLRGQTFFPNTIVGFDIGRDKSLKSLDAAMNEDKYLVVATQKDVSINAPKEEDIYMTGVLIRVKQVVKRHEEYVRVLAECENRVKISAIYDEDDTLYCDCEMADAVVDENDEINLAALTRVLKQTYYKYVEMSNAGEAAARALIDGVDDPAALANIIAGELDATYDVLQGLLELDSVSDLIEQLVEALSRENQVLALTKRINNRVMKNMSKGQREYYLREQLNVIKEELGETDDDAEDESRAWLEKLDELKLDEKIDEKLRKEINKFRKMNMMSPDANVSRTYIETVLELPWNSESKTNTNIRKAEKILNKEHYGLTKVKERIIEQLAVMHLTKGAKGPIICLVGPPGVGKTSIARSIAHATNREFVRMSLGGVRDEAEIRGHRRTYVGAIPGRVINSFIEVGTNNPLFLLDEIDKIGNDFRGDPASALLEVLDPEQNKSFTDHYLEVPFDLSRAMFITTANSVQTIPRPLLDRMEVIELSSYIEEEKLNIAQEYLVPKQLKEHAIRRTQLSFSESAIRDIINYYTREAGVRNLERAIGAICRKVAKKIVTDKKHKYLITSRNLEKYLGKKIFREDLDDLKPEVGVTTGMAWTAVGGVTLEIETIKMPGTGKLILTGQMGDVMKESAQAALGYIRSVASKYDIPDNVFKDNDIQVHIPEGATPKDGPSAGVTMCSALFSTLSGKQVRRDVAMTGEITLRGRILPVGGIKEKVLAAYRQGIRKILLPAANKRDTEEIPASVRKKLEFVFLETAEDAFKEIILDCSEKAGKAEAANKQIRG</sequence>
<dbReference type="HAMAP" id="MF_01973">
    <property type="entry name" value="lon_bact"/>
    <property type="match status" value="1"/>
</dbReference>
<protein>
    <recommendedName>
        <fullName evidence="9 10">Lon protease</fullName>
        <ecNumber evidence="9 10">3.4.21.53</ecNumber>
    </recommendedName>
    <alternativeName>
        <fullName evidence="9">ATP-dependent protease La</fullName>
    </alternativeName>
</protein>
<dbReference type="GO" id="GO:0004252">
    <property type="term" value="F:serine-type endopeptidase activity"/>
    <property type="evidence" value="ECO:0007669"/>
    <property type="project" value="UniProtKB-UniRule"/>
</dbReference>
<dbReference type="Gene3D" id="2.30.130.40">
    <property type="entry name" value="LON domain-like"/>
    <property type="match status" value="1"/>
</dbReference>
<dbReference type="Pfam" id="PF00004">
    <property type="entry name" value="AAA"/>
    <property type="match status" value="1"/>
</dbReference>
<dbReference type="Gene3D" id="1.20.58.1480">
    <property type="match status" value="1"/>
</dbReference>
<evidence type="ECO:0000256" key="12">
    <source>
        <dbReference type="PIRSR" id="PIRSR001174-2"/>
    </source>
</evidence>
<keyword evidence="8 9" id="KW-0346">Stress response</keyword>
<dbReference type="EC" id="3.4.21.53" evidence="9 10"/>
<dbReference type="InterPro" id="IPR008268">
    <property type="entry name" value="Peptidase_S16_AS"/>
</dbReference>
<dbReference type="InterPro" id="IPR046336">
    <property type="entry name" value="Lon_prtase_N_sf"/>
</dbReference>
<evidence type="ECO:0000256" key="14">
    <source>
        <dbReference type="RuleBase" id="RU000591"/>
    </source>
</evidence>
<evidence type="ECO:0000256" key="13">
    <source>
        <dbReference type="PROSITE-ProRule" id="PRU01122"/>
    </source>
</evidence>
<evidence type="ECO:0000313" key="18">
    <source>
        <dbReference type="Proteomes" id="UP000022645"/>
    </source>
</evidence>
<dbReference type="FunFam" id="3.40.50.300:FF:000382">
    <property type="entry name" value="Lon protease homolog 2, peroxisomal"/>
    <property type="match status" value="1"/>
</dbReference>
<evidence type="ECO:0000256" key="5">
    <source>
        <dbReference type="ARBA" id="ARBA00022801"/>
    </source>
</evidence>
<dbReference type="SMART" id="SM00464">
    <property type="entry name" value="LON"/>
    <property type="match status" value="1"/>
</dbReference>
<evidence type="ECO:0000256" key="7">
    <source>
        <dbReference type="ARBA" id="ARBA00022840"/>
    </source>
</evidence>
<comment type="induction">
    <text evidence="9">By heat shock.</text>
</comment>
<keyword evidence="2 9" id="KW-0963">Cytoplasm</keyword>
<dbReference type="InterPro" id="IPR003959">
    <property type="entry name" value="ATPase_AAA_core"/>
</dbReference>
<dbReference type="Gene3D" id="3.30.230.10">
    <property type="match status" value="1"/>
</dbReference>
<dbReference type="InterPro" id="IPR027065">
    <property type="entry name" value="Lon_Prtase"/>
</dbReference>
<accession>X8J7C9</accession>
<dbReference type="Pfam" id="PF02190">
    <property type="entry name" value="LON_substr_bdg"/>
    <property type="match status" value="1"/>
</dbReference>
<feature type="active site" evidence="9 11">
    <location>
        <position position="719"/>
    </location>
</feature>
<keyword evidence="4 9" id="KW-0547">Nucleotide-binding</keyword>
<comment type="function">
    <text evidence="9">ATP-dependent serine protease that mediates the selective degradation of mutant and abnormal proteins as well as certain short-lived regulatory proteins. Required for cellular homeostasis and for survival from DNA damage and developmental changes induced by stress. Degrades polypeptides processively to yield small peptide fragments that are 5 to 10 amino acids long. Binds to DNA in a double-stranded, site-specific manner.</text>
</comment>
<dbReference type="Gene3D" id="3.40.50.300">
    <property type="entry name" value="P-loop containing nucleotide triphosphate hydrolases"/>
    <property type="match status" value="1"/>
</dbReference>
<dbReference type="InterPro" id="IPR003111">
    <property type="entry name" value="Lon_prtase_N"/>
</dbReference>
<dbReference type="SUPFAM" id="SSF52540">
    <property type="entry name" value="P-loop containing nucleoside triphosphate hydrolases"/>
    <property type="match status" value="1"/>
</dbReference>
<dbReference type="SMART" id="SM00382">
    <property type="entry name" value="AAA"/>
    <property type="match status" value="1"/>
</dbReference>
<dbReference type="CDD" id="cd19500">
    <property type="entry name" value="RecA-like_Lon"/>
    <property type="match status" value="1"/>
</dbReference>
<dbReference type="InterPro" id="IPR008269">
    <property type="entry name" value="Lon_proteolytic"/>
</dbReference>
<dbReference type="PROSITE" id="PS51786">
    <property type="entry name" value="LON_PROTEOLYTIC"/>
    <property type="match status" value="1"/>
</dbReference>
<dbReference type="InterPro" id="IPR004815">
    <property type="entry name" value="Lon_bac/euk-typ"/>
</dbReference>
<comment type="subcellular location">
    <subcellularLocation>
        <location evidence="1 9 10">Cytoplasm</location>
    </subcellularLocation>
</comment>
<dbReference type="PATRIC" id="fig|1401079.3.peg.266"/>
<dbReference type="NCBIfam" id="TIGR00763">
    <property type="entry name" value="lon"/>
    <property type="match status" value="1"/>
</dbReference>
<dbReference type="GO" id="GO:0005524">
    <property type="term" value="F:ATP binding"/>
    <property type="evidence" value="ECO:0007669"/>
    <property type="project" value="UniProtKB-UniRule"/>
</dbReference>
<dbReference type="PRINTS" id="PR00830">
    <property type="entry name" value="ENDOLAPTASE"/>
</dbReference>
<evidence type="ECO:0000259" key="16">
    <source>
        <dbReference type="PROSITE" id="PS51787"/>
    </source>
</evidence>
<feature type="active site" evidence="9 11">
    <location>
        <position position="676"/>
    </location>
</feature>
<dbReference type="InterPro" id="IPR014721">
    <property type="entry name" value="Ribsml_uS5_D2-typ_fold_subgr"/>
</dbReference>
<evidence type="ECO:0000256" key="1">
    <source>
        <dbReference type="ARBA" id="ARBA00004496"/>
    </source>
</evidence>